<proteinExistence type="predicted"/>
<reference evidence="2" key="1">
    <citation type="submission" date="2014-09" db="EMBL/GenBank/DDBJ databases">
        <authorList>
            <person name="Sharma Rahul"/>
            <person name="Thines Marco"/>
        </authorList>
    </citation>
    <scope>NUCLEOTIDE SEQUENCE [LARGE SCALE GENOMIC DNA]</scope>
</reference>
<dbReference type="AlphaFoldDB" id="A0A0P1ALZ0"/>
<dbReference type="GeneID" id="36407369"/>
<evidence type="ECO:0000313" key="1">
    <source>
        <dbReference type="EMBL" id="CEG42007.1"/>
    </source>
</evidence>
<dbReference type="RefSeq" id="XP_024578376.1">
    <property type="nucleotide sequence ID" value="XM_024727840.1"/>
</dbReference>
<sequence length="79" mass="9234">MAKGKSSLRHFYFREESEQFGGLPHPMNIPINDYGFCGGIVDTHRPIVIHRKRGVTELMEMIQQFQMNYTYTCCVYCNP</sequence>
<dbReference type="EMBL" id="CCYD01000610">
    <property type="protein sequence ID" value="CEG42007.1"/>
    <property type="molecule type" value="Genomic_DNA"/>
</dbReference>
<dbReference type="Proteomes" id="UP000054928">
    <property type="component" value="Unassembled WGS sequence"/>
</dbReference>
<name>A0A0P1ALZ0_PLAHL</name>
<evidence type="ECO:0000313" key="2">
    <source>
        <dbReference type="Proteomes" id="UP000054928"/>
    </source>
</evidence>
<keyword evidence="2" id="KW-1185">Reference proteome</keyword>
<protein>
    <submittedName>
        <fullName evidence="1">Uncharacterized protein</fullName>
    </submittedName>
</protein>
<organism evidence="1 2">
    <name type="scientific">Plasmopara halstedii</name>
    <name type="common">Downy mildew of sunflower</name>
    <dbReference type="NCBI Taxonomy" id="4781"/>
    <lineage>
        <taxon>Eukaryota</taxon>
        <taxon>Sar</taxon>
        <taxon>Stramenopiles</taxon>
        <taxon>Oomycota</taxon>
        <taxon>Peronosporomycetes</taxon>
        <taxon>Peronosporales</taxon>
        <taxon>Peronosporaceae</taxon>
        <taxon>Plasmopara</taxon>
    </lineage>
</organism>
<accession>A0A0P1ALZ0</accession>